<dbReference type="PANTHER" id="PTHR31379:SF1">
    <property type="entry name" value="F-BOX C PROTEIN-RELATED"/>
    <property type="match status" value="1"/>
</dbReference>
<dbReference type="eggNOG" id="ENOG502T3IR">
    <property type="taxonomic scope" value="Eukaryota"/>
</dbReference>
<dbReference type="HOGENOM" id="CLU_042576_2_0_1"/>
<dbReference type="UCSC" id="C32B5.4">
    <property type="organism name" value="c. elegans"/>
</dbReference>
<proteinExistence type="predicted"/>
<dbReference type="PANTHER" id="PTHR31379">
    <property type="entry name" value="F-BOX C PROTEIN-RELATED-RELATED"/>
    <property type="match status" value="1"/>
</dbReference>
<dbReference type="Bgee" id="WBGene00016297">
    <property type="expression patterns" value="Expressed in embryo and 3 other cell types or tissues"/>
</dbReference>
<keyword evidence="2" id="KW-1185">Reference proteome</keyword>
<dbReference type="WormBase" id="C32B5.4">
    <property type="protein sequence ID" value="CE40748"/>
    <property type="gene ID" value="WBGene00016297"/>
    <property type="gene designation" value="fbxc-15"/>
</dbReference>
<dbReference type="OMA" id="FMERESW"/>
<dbReference type="Proteomes" id="UP000001940">
    <property type="component" value="Chromosome II"/>
</dbReference>
<dbReference type="InParanoid" id="P91116"/>
<accession>P91116</accession>
<dbReference type="PaxDb" id="6239-C32B5.4"/>
<dbReference type="EMBL" id="BX284602">
    <property type="protein sequence ID" value="CCD66360.1"/>
    <property type="molecule type" value="Genomic_DNA"/>
</dbReference>
<dbReference type="OrthoDB" id="5910451at2759"/>
<dbReference type="GeneID" id="183108"/>
<dbReference type="Pfam" id="PF12078">
    <property type="entry name" value="DUF3557"/>
    <property type="match status" value="1"/>
</dbReference>
<dbReference type="CTD" id="183108"/>
<dbReference type="PIR" id="T25587">
    <property type="entry name" value="T25587"/>
</dbReference>
<name>P91116_CAEEL</name>
<organism evidence="1 2">
    <name type="scientific">Caenorhabditis elegans</name>
    <dbReference type="NCBI Taxonomy" id="6239"/>
    <lineage>
        <taxon>Eukaryota</taxon>
        <taxon>Metazoa</taxon>
        <taxon>Ecdysozoa</taxon>
        <taxon>Nematoda</taxon>
        <taxon>Chromadorea</taxon>
        <taxon>Rhabditida</taxon>
        <taxon>Rhabditina</taxon>
        <taxon>Rhabditomorpha</taxon>
        <taxon>Rhabditoidea</taxon>
        <taxon>Rhabditidae</taxon>
        <taxon>Peloderinae</taxon>
        <taxon>Caenorhabditis</taxon>
    </lineage>
</organism>
<sequence>MSSSKPLSSLTVECLLKYLDPSLRLQLSATYPPVQHLEKSIPLHTKYLKLTDNTITVNQSTYQLTVFAENKVYQFDINQNAMQDLGEVEEDPTELRIDVRHGFDTGPMNVQIAQLMQLATGRRRAPRQSSGSGIQLKIGGRIEVLSYQRKMHEAMKYLLGRLFGGKTVKVNHLAIGCKTILRIPTSFKLHVENLEILDTNTYNNMETVRLMIEASSLPLNMVKFRPTNFTTNNHPIVRTARMLYIHATSTRRRFRDFIEALARLKNIRVHVESRDLSSGSWYMTVFRCWMRYGKKVGTYYTFGTTEETINSAMKVFGRLYGSRTGFDGQITINLKKTSQVVIRKVQQENEWILGMKVESR</sequence>
<dbReference type="AlphaFoldDB" id="P91116"/>
<gene>
    <name evidence="1 3" type="primary">fbxc-15</name>
    <name evidence="3" type="ORF">C32B5.4</name>
    <name evidence="1" type="ORF">CELE_C32B5.4</name>
</gene>
<dbReference type="InterPro" id="IPR021942">
    <property type="entry name" value="DUF3557"/>
</dbReference>
<dbReference type="AGR" id="WB:WBGene00016297"/>
<dbReference type="RefSeq" id="NP_493872.2">
    <property type="nucleotide sequence ID" value="NM_061471.2"/>
</dbReference>
<reference evidence="1 2" key="1">
    <citation type="journal article" date="1998" name="Science">
        <title>Genome sequence of the nematode C. elegans: a platform for investigating biology.</title>
        <authorList>
            <consortium name="The C. elegans sequencing consortium"/>
            <person name="Sulson J.E."/>
            <person name="Waterston R."/>
        </authorList>
    </citation>
    <scope>NUCLEOTIDE SEQUENCE [LARGE SCALE GENOMIC DNA]</scope>
    <source>
        <strain evidence="1 2">Bristol N2</strain>
    </source>
</reference>
<dbReference type="PhylomeDB" id="P91116"/>
<protein>
    <submittedName>
        <fullName evidence="1">F-box C protein</fullName>
    </submittedName>
</protein>
<evidence type="ECO:0000313" key="1">
    <source>
        <dbReference type="EMBL" id="CCD66360.1"/>
    </source>
</evidence>
<evidence type="ECO:0000313" key="3">
    <source>
        <dbReference type="WormBase" id="C32B5.4"/>
    </source>
</evidence>
<evidence type="ECO:0000313" key="2">
    <source>
        <dbReference type="Proteomes" id="UP000001940"/>
    </source>
</evidence>
<dbReference type="FunCoup" id="P91116">
    <property type="interactions" value="811"/>
</dbReference>
<dbReference type="KEGG" id="cel:CELE_C32B5.4"/>